<organism evidence="2 3">
    <name type="scientific">Bacillus benzoevorans</name>
    <dbReference type="NCBI Taxonomy" id="1456"/>
    <lineage>
        <taxon>Bacteria</taxon>
        <taxon>Bacillati</taxon>
        <taxon>Bacillota</taxon>
        <taxon>Bacilli</taxon>
        <taxon>Bacillales</taxon>
        <taxon>Bacillaceae</taxon>
        <taxon>Bacillus</taxon>
    </lineage>
</organism>
<evidence type="ECO:0000313" key="2">
    <source>
        <dbReference type="EMBL" id="MBB6447404.1"/>
    </source>
</evidence>
<name>A0A7X0LYG0_9BACI</name>
<feature type="chain" id="PRO_5039395083" description="VCBS repeat-containing protein" evidence="1">
    <location>
        <begin position="27"/>
        <end position="256"/>
    </location>
</feature>
<evidence type="ECO:0008006" key="4">
    <source>
        <dbReference type="Google" id="ProtNLM"/>
    </source>
</evidence>
<keyword evidence="3" id="KW-1185">Reference proteome</keyword>
<reference evidence="2 3" key="1">
    <citation type="submission" date="2020-08" db="EMBL/GenBank/DDBJ databases">
        <title>Genomic Encyclopedia of Type Strains, Phase IV (KMG-IV): sequencing the most valuable type-strain genomes for metagenomic binning, comparative biology and taxonomic classification.</title>
        <authorList>
            <person name="Goeker M."/>
        </authorList>
    </citation>
    <scope>NUCLEOTIDE SEQUENCE [LARGE SCALE GENOMIC DNA]</scope>
    <source>
        <strain evidence="2 3">DSM 5391</strain>
    </source>
</reference>
<evidence type="ECO:0000313" key="3">
    <source>
        <dbReference type="Proteomes" id="UP000531594"/>
    </source>
</evidence>
<comment type="caution">
    <text evidence="2">The sequence shown here is derived from an EMBL/GenBank/DDBJ whole genome shotgun (WGS) entry which is preliminary data.</text>
</comment>
<dbReference type="EMBL" id="JACHGK010000021">
    <property type="protein sequence ID" value="MBB6447404.1"/>
    <property type="molecule type" value="Genomic_DNA"/>
</dbReference>
<sequence>MKKEFGLVLIALFFLSLNNTFTAVYALDKDGKEVVLIEEKADISGDGKEDTIFLKGIPYEEGASYLKEIFLQITGSNGKSERVELEGGYEPGVTFVDLNHDDIEDMLISIPSGGSGGMTNYSLFTYKDFQLKEIAPPDPLTITSQFLDQYQAKITIENTGQSYNFDLKSRKNDYDRLGIYQNGKLNEPRELMVDPYSTLKPVKINDNSYGLKAIQQISGAYHADGIAFIESTWNYENGKWLLLDTKVMERKQRVKR</sequence>
<accession>A0A7X0LYG0</accession>
<proteinExistence type="predicted"/>
<gene>
    <name evidence="2" type="ORF">HNR53_004084</name>
</gene>
<dbReference type="AlphaFoldDB" id="A0A7X0LYG0"/>
<dbReference type="Proteomes" id="UP000531594">
    <property type="component" value="Unassembled WGS sequence"/>
</dbReference>
<feature type="signal peptide" evidence="1">
    <location>
        <begin position="1"/>
        <end position="26"/>
    </location>
</feature>
<protein>
    <recommendedName>
        <fullName evidence="4">VCBS repeat-containing protein</fullName>
    </recommendedName>
</protein>
<dbReference type="SUPFAM" id="SSF69318">
    <property type="entry name" value="Integrin alpha N-terminal domain"/>
    <property type="match status" value="1"/>
</dbReference>
<dbReference type="InterPro" id="IPR028994">
    <property type="entry name" value="Integrin_alpha_N"/>
</dbReference>
<keyword evidence="1" id="KW-0732">Signal</keyword>
<dbReference type="RefSeq" id="WP_184529323.1">
    <property type="nucleotide sequence ID" value="NZ_JACHGK010000021.1"/>
</dbReference>
<evidence type="ECO:0000256" key="1">
    <source>
        <dbReference type="SAM" id="SignalP"/>
    </source>
</evidence>